<evidence type="ECO:0000256" key="1">
    <source>
        <dbReference type="SAM" id="Phobius"/>
    </source>
</evidence>
<gene>
    <name evidence="2" type="ORF">S01H4_03957</name>
</gene>
<dbReference type="EMBL" id="BART01001015">
    <property type="protein sequence ID" value="GAG60520.1"/>
    <property type="molecule type" value="Genomic_DNA"/>
</dbReference>
<sequence>SYNCQAVFPGVVPFAASSAQVGLGVMEILKPILAVVPAAFGVALVMLSTWK</sequence>
<protein>
    <submittedName>
        <fullName evidence="2">Uncharacterized protein</fullName>
    </submittedName>
</protein>
<organism evidence="2">
    <name type="scientific">marine sediment metagenome</name>
    <dbReference type="NCBI Taxonomy" id="412755"/>
    <lineage>
        <taxon>unclassified sequences</taxon>
        <taxon>metagenomes</taxon>
        <taxon>ecological metagenomes</taxon>
    </lineage>
</organism>
<feature type="non-terminal residue" evidence="2">
    <location>
        <position position="1"/>
    </location>
</feature>
<accession>X0YWF4</accession>
<keyword evidence="1" id="KW-0472">Membrane</keyword>
<proteinExistence type="predicted"/>
<feature type="transmembrane region" description="Helical" evidence="1">
    <location>
        <begin position="32"/>
        <end position="50"/>
    </location>
</feature>
<keyword evidence="1" id="KW-1133">Transmembrane helix</keyword>
<reference evidence="2" key="1">
    <citation type="journal article" date="2014" name="Front. Microbiol.">
        <title>High frequency of phylogenetically diverse reductive dehalogenase-homologous genes in deep subseafloor sedimentary metagenomes.</title>
        <authorList>
            <person name="Kawai M."/>
            <person name="Futagami T."/>
            <person name="Toyoda A."/>
            <person name="Takaki Y."/>
            <person name="Nishi S."/>
            <person name="Hori S."/>
            <person name="Arai W."/>
            <person name="Tsubouchi T."/>
            <person name="Morono Y."/>
            <person name="Uchiyama I."/>
            <person name="Ito T."/>
            <person name="Fujiyama A."/>
            <person name="Inagaki F."/>
            <person name="Takami H."/>
        </authorList>
    </citation>
    <scope>NUCLEOTIDE SEQUENCE</scope>
    <source>
        <strain evidence="2">Expedition CK06-06</strain>
    </source>
</reference>
<name>X0YWF4_9ZZZZ</name>
<dbReference type="AlphaFoldDB" id="X0YWF4"/>
<evidence type="ECO:0000313" key="2">
    <source>
        <dbReference type="EMBL" id="GAG60520.1"/>
    </source>
</evidence>
<comment type="caution">
    <text evidence="2">The sequence shown here is derived from an EMBL/GenBank/DDBJ whole genome shotgun (WGS) entry which is preliminary data.</text>
</comment>
<keyword evidence="1" id="KW-0812">Transmembrane</keyword>